<dbReference type="GO" id="GO:0016829">
    <property type="term" value="F:lyase activity"/>
    <property type="evidence" value="ECO:0007669"/>
    <property type="project" value="UniProtKB-ARBA"/>
</dbReference>
<evidence type="ECO:0000313" key="5">
    <source>
        <dbReference type="Proteomes" id="UP000630353"/>
    </source>
</evidence>
<dbReference type="AlphaFoldDB" id="A0A919CP39"/>
<dbReference type="EC" id="5.5.1.2" evidence="2"/>
<evidence type="ECO:0000256" key="1">
    <source>
        <dbReference type="ARBA" id="ARBA00034772"/>
    </source>
</evidence>
<dbReference type="InterPro" id="IPR020557">
    <property type="entry name" value="Fumarate_lyase_CS"/>
</dbReference>
<gene>
    <name evidence="4" type="primary">pcaB</name>
    <name evidence="4" type="ORF">GCM10017083_13700</name>
</gene>
<dbReference type="Gene3D" id="1.20.200.10">
    <property type="entry name" value="Fumarase/aspartase (Central domain)"/>
    <property type="match status" value="1"/>
</dbReference>
<comment type="similarity">
    <text evidence="1">Belongs to the class-II fumarase/aspartase family.</text>
</comment>
<comment type="caution">
    <text evidence="4">The sequence shown here is derived from an EMBL/GenBank/DDBJ whole genome shotgun (WGS) entry which is preliminary data.</text>
</comment>
<dbReference type="Proteomes" id="UP000630353">
    <property type="component" value="Unassembled WGS sequence"/>
</dbReference>
<dbReference type="GO" id="GO:0019619">
    <property type="term" value="P:3,4-dihydroxybenzoate catabolic process"/>
    <property type="evidence" value="ECO:0007669"/>
    <property type="project" value="InterPro"/>
</dbReference>
<dbReference type="InterPro" id="IPR012789">
    <property type="entry name" value="Protocat_PcaB-like"/>
</dbReference>
<evidence type="ECO:0000259" key="3">
    <source>
        <dbReference type="SMART" id="SM00998"/>
    </source>
</evidence>
<dbReference type="Pfam" id="PF10397">
    <property type="entry name" value="ADSL_C"/>
    <property type="match status" value="1"/>
</dbReference>
<dbReference type="InterPro" id="IPR000362">
    <property type="entry name" value="Fumarate_lyase_fam"/>
</dbReference>
<dbReference type="SUPFAM" id="SSF48557">
    <property type="entry name" value="L-aspartase-like"/>
    <property type="match status" value="1"/>
</dbReference>
<reference evidence="4" key="2">
    <citation type="submission" date="2020-09" db="EMBL/GenBank/DDBJ databases">
        <authorList>
            <person name="Sun Q."/>
            <person name="Kim S."/>
        </authorList>
    </citation>
    <scope>NUCLEOTIDE SEQUENCE</scope>
    <source>
        <strain evidence="4">KCTC 42651</strain>
    </source>
</reference>
<dbReference type="PANTHER" id="PTHR43172:SF2">
    <property type="entry name" value="ADENYLOSUCCINATE LYASE C-TERMINAL DOMAIN-CONTAINING PROTEIN"/>
    <property type="match status" value="1"/>
</dbReference>
<evidence type="ECO:0000313" key="4">
    <source>
        <dbReference type="EMBL" id="GHD45585.1"/>
    </source>
</evidence>
<feature type="domain" description="Adenylosuccinate lyase C-terminal" evidence="3">
    <location>
        <begin position="364"/>
        <end position="438"/>
    </location>
</feature>
<name>A0A919CP39_9PROT</name>
<keyword evidence="5" id="KW-1185">Reference proteome</keyword>
<sequence length="445" mass="46371">MVGVHDSRILGPLFGDPEIAALFDDAASVRAMARVEAALAIAEAELDLVPMHAADRIAAAVEDFSADLDALGTGSEQAGVPVIEFVRQFRAHVGGDAAQWVHWGATSQDIVDTALVLQLRGGLALIGDRLNAVIAGLARLADAHRGTVMAARTRYQQALPTSFGLKCAGWLLPLVRCRERLPDMRNRLLTVQFGGAAGTLAALDTRGVAVMEALAAELDLTCPPLPWHAQRDSVAEFGSWLSLVTGALGKLGQDAVLLAQTEVGEIDESAGGGRGGSSTMPQKANPVTGEALVAAARLNAGLLGTLHQAQIQEHERGGVGWQMEWATLPTMVVTAGAALAKTTALLDRLAVSAGRMRGNLGPENGLILAEAATFALAEHMPRPDAQALVKEAARAVIAGGGHLVEALQARSSAPVDWDRLRDPACYMGSNDALIDRALAAAGAIH</sequence>
<dbReference type="RefSeq" id="WP_189988210.1">
    <property type="nucleotide sequence ID" value="NZ_BMZS01000003.1"/>
</dbReference>
<evidence type="ECO:0000256" key="2">
    <source>
        <dbReference type="NCBIfam" id="TIGR02426"/>
    </source>
</evidence>
<dbReference type="CDD" id="cd01597">
    <property type="entry name" value="pCLME"/>
    <property type="match status" value="1"/>
</dbReference>
<dbReference type="Pfam" id="PF00206">
    <property type="entry name" value="Lyase_1"/>
    <property type="match status" value="1"/>
</dbReference>
<dbReference type="PANTHER" id="PTHR43172">
    <property type="entry name" value="ADENYLOSUCCINATE LYASE"/>
    <property type="match status" value="1"/>
</dbReference>
<dbReference type="InterPro" id="IPR019468">
    <property type="entry name" value="AdenyloSucc_lyase_C"/>
</dbReference>
<dbReference type="InterPro" id="IPR008948">
    <property type="entry name" value="L-Aspartase-like"/>
</dbReference>
<dbReference type="PRINTS" id="PR00149">
    <property type="entry name" value="FUMRATELYASE"/>
</dbReference>
<dbReference type="InterPro" id="IPR022761">
    <property type="entry name" value="Fumarate_lyase_N"/>
</dbReference>
<organism evidence="4 5">
    <name type="scientific">Thalassobaculum fulvum</name>
    <dbReference type="NCBI Taxonomy" id="1633335"/>
    <lineage>
        <taxon>Bacteria</taxon>
        <taxon>Pseudomonadati</taxon>
        <taxon>Pseudomonadota</taxon>
        <taxon>Alphaproteobacteria</taxon>
        <taxon>Rhodospirillales</taxon>
        <taxon>Thalassobaculaceae</taxon>
        <taxon>Thalassobaculum</taxon>
    </lineage>
</organism>
<dbReference type="SMART" id="SM00998">
    <property type="entry name" value="ADSL_C"/>
    <property type="match status" value="1"/>
</dbReference>
<dbReference type="PROSITE" id="PS00163">
    <property type="entry name" value="FUMARATE_LYASES"/>
    <property type="match status" value="1"/>
</dbReference>
<dbReference type="EMBL" id="BMZS01000003">
    <property type="protein sequence ID" value="GHD45585.1"/>
    <property type="molecule type" value="Genomic_DNA"/>
</dbReference>
<dbReference type="Gene3D" id="1.10.40.30">
    <property type="entry name" value="Fumarase/aspartase (C-terminal domain)"/>
    <property type="match status" value="1"/>
</dbReference>
<accession>A0A919CP39</accession>
<protein>
    <recommendedName>
        <fullName evidence="2">3-carboxy-cis,cis-muconate cycloisomerase</fullName>
        <ecNumber evidence="2">5.5.1.2</ecNumber>
    </recommendedName>
</protein>
<proteinExistence type="inferred from homology"/>
<reference evidence="4" key="1">
    <citation type="journal article" date="2014" name="Int. J. Syst. Evol. Microbiol.">
        <title>Complete genome sequence of Corynebacterium casei LMG S-19264T (=DSM 44701T), isolated from a smear-ripened cheese.</title>
        <authorList>
            <consortium name="US DOE Joint Genome Institute (JGI-PGF)"/>
            <person name="Walter F."/>
            <person name="Albersmeier A."/>
            <person name="Kalinowski J."/>
            <person name="Ruckert C."/>
        </authorList>
    </citation>
    <scope>NUCLEOTIDE SEQUENCE</scope>
    <source>
        <strain evidence="4">KCTC 42651</strain>
    </source>
</reference>
<dbReference type="NCBIfam" id="TIGR02426">
    <property type="entry name" value="protocat_pcaB"/>
    <property type="match status" value="1"/>
</dbReference>
<dbReference type="GO" id="GO:0047472">
    <property type="term" value="F:3-carboxy-cis,cis-muconate cycloisomerase activity"/>
    <property type="evidence" value="ECO:0007669"/>
    <property type="project" value="UniProtKB-UniRule"/>
</dbReference>
<dbReference type="PRINTS" id="PR00145">
    <property type="entry name" value="ARGSUCLYASE"/>
</dbReference>